<reference evidence="1 2" key="1">
    <citation type="submission" date="2022-10" db="EMBL/GenBank/DDBJ databases">
        <title>The complete genomes of actinobacterial strains from the NBC collection.</title>
        <authorList>
            <person name="Joergensen T.S."/>
            <person name="Alvarez Arevalo M."/>
            <person name="Sterndorff E.B."/>
            <person name="Faurdal D."/>
            <person name="Vuksanovic O."/>
            <person name="Mourched A.-S."/>
            <person name="Charusanti P."/>
            <person name="Shaw S."/>
            <person name="Blin K."/>
            <person name="Weber T."/>
        </authorList>
    </citation>
    <scope>NUCLEOTIDE SEQUENCE [LARGE SCALE GENOMIC DNA]</scope>
    <source>
        <strain evidence="1 2">NBC 01769</strain>
    </source>
</reference>
<keyword evidence="2" id="KW-1185">Reference proteome</keyword>
<evidence type="ECO:0000313" key="1">
    <source>
        <dbReference type="EMBL" id="WSC12185.1"/>
    </source>
</evidence>
<dbReference type="Proteomes" id="UP001330827">
    <property type="component" value="Chromosome"/>
</dbReference>
<dbReference type="RefSeq" id="WP_326590134.1">
    <property type="nucleotide sequence ID" value="NZ_CP109114.1"/>
</dbReference>
<gene>
    <name evidence="1" type="ORF">OIE64_04550</name>
</gene>
<proteinExistence type="predicted"/>
<evidence type="ECO:0000313" key="2">
    <source>
        <dbReference type="Proteomes" id="UP001330827"/>
    </source>
</evidence>
<dbReference type="InterPro" id="IPR011990">
    <property type="entry name" value="TPR-like_helical_dom_sf"/>
</dbReference>
<dbReference type="Pfam" id="PF13424">
    <property type="entry name" value="TPR_12"/>
    <property type="match status" value="1"/>
</dbReference>
<dbReference type="Gene3D" id="1.25.40.10">
    <property type="entry name" value="Tetratricopeptide repeat domain"/>
    <property type="match status" value="1"/>
</dbReference>
<dbReference type="EMBL" id="CP109114">
    <property type="protein sequence ID" value="WSC12185.1"/>
    <property type="molecule type" value="Genomic_DNA"/>
</dbReference>
<protein>
    <recommendedName>
        <fullName evidence="3">Tetratricopeptide repeat protein</fullName>
    </recommendedName>
</protein>
<organism evidence="1 2">
    <name type="scientific">Streptomyces brevispora</name>
    <dbReference type="NCBI Taxonomy" id="887462"/>
    <lineage>
        <taxon>Bacteria</taxon>
        <taxon>Bacillati</taxon>
        <taxon>Actinomycetota</taxon>
        <taxon>Actinomycetes</taxon>
        <taxon>Kitasatosporales</taxon>
        <taxon>Streptomycetaceae</taxon>
        <taxon>Streptomyces</taxon>
    </lineage>
</organism>
<evidence type="ECO:0008006" key="3">
    <source>
        <dbReference type="Google" id="ProtNLM"/>
    </source>
</evidence>
<dbReference type="SUPFAM" id="SSF48452">
    <property type="entry name" value="TPR-like"/>
    <property type="match status" value="1"/>
</dbReference>
<sequence length="113" mass="12540">MRPQDEGTADVPRARALLERHRGRSLRGLGRFEESRDRLGAALRYFRANGDTYNTARTLTDLAETWLDASDTAAARPLIEAAITTLSGQGAEYHVAHLRGMRERCLAEERGTG</sequence>
<name>A0ABZ1FYX2_9ACTN</name>
<accession>A0ABZ1FYX2</accession>